<dbReference type="Gene3D" id="3.30.40.10">
    <property type="entry name" value="Zinc/RING finger domain, C3HC4 (zinc finger)"/>
    <property type="match status" value="1"/>
</dbReference>
<dbReference type="InterPro" id="IPR013083">
    <property type="entry name" value="Znf_RING/FYVE/PHD"/>
</dbReference>
<keyword evidence="1" id="KW-0479">Metal-binding</keyword>
<reference evidence="8 9" key="1">
    <citation type="submission" date="2024-12" db="EMBL/GenBank/DDBJ databases">
        <title>The unique morphological basis and parallel evolutionary history of personate flowers in Penstemon.</title>
        <authorList>
            <person name="Depatie T.H."/>
            <person name="Wessinger C.A."/>
        </authorList>
    </citation>
    <scope>NUCLEOTIDE SEQUENCE [LARGE SCALE GENOMIC DNA]</scope>
    <source>
        <strain evidence="8">WTNN_2</strain>
        <tissue evidence="8">Leaf</tissue>
    </source>
</reference>
<feature type="domain" description="RING-type" evidence="7">
    <location>
        <begin position="277"/>
        <end position="312"/>
    </location>
</feature>
<dbReference type="Pfam" id="PF13920">
    <property type="entry name" value="zf-C3HC4_3"/>
    <property type="match status" value="1"/>
</dbReference>
<evidence type="ECO:0000256" key="5">
    <source>
        <dbReference type="SAM" id="Coils"/>
    </source>
</evidence>
<keyword evidence="2 4" id="KW-0863">Zinc-finger</keyword>
<evidence type="ECO:0000313" key="8">
    <source>
        <dbReference type="EMBL" id="KAL3819244.1"/>
    </source>
</evidence>
<keyword evidence="3" id="KW-0862">Zinc</keyword>
<evidence type="ECO:0000313" key="9">
    <source>
        <dbReference type="Proteomes" id="UP001634393"/>
    </source>
</evidence>
<name>A0ABD3S417_9LAMI</name>
<evidence type="ECO:0000256" key="6">
    <source>
        <dbReference type="SAM" id="MobiDB-lite"/>
    </source>
</evidence>
<dbReference type="CDD" id="cd16649">
    <property type="entry name" value="mRING-HC-C3HC5_CGRF1-like"/>
    <property type="match status" value="1"/>
</dbReference>
<evidence type="ECO:0000256" key="2">
    <source>
        <dbReference type="ARBA" id="ARBA00022771"/>
    </source>
</evidence>
<protein>
    <recommendedName>
        <fullName evidence="7">RING-type domain-containing protein</fullName>
    </recommendedName>
</protein>
<dbReference type="PIRSF" id="PIRSF036836">
    <property type="entry name" value="RNase_bind_SBP1"/>
    <property type="match status" value="1"/>
</dbReference>
<feature type="coiled-coil region" evidence="5">
    <location>
        <begin position="186"/>
        <end position="213"/>
    </location>
</feature>
<evidence type="ECO:0000256" key="1">
    <source>
        <dbReference type="ARBA" id="ARBA00022723"/>
    </source>
</evidence>
<accession>A0ABD3S417</accession>
<dbReference type="EMBL" id="JBJXBP010000007">
    <property type="protein sequence ID" value="KAL3819244.1"/>
    <property type="molecule type" value="Genomic_DNA"/>
</dbReference>
<dbReference type="FunFam" id="3.30.40.10:FF:000239">
    <property type="entry name" value="probable BOI-related E3 ubiquitin-protein ligase 2"/>
    <property type="match status" value="1"/>
</dbReference>
<dbReference type="Proteomes" id="UP001634393">
    <property type="component" value="Unassembled WGS sequence"/>
</dbReference>
<keyword evidence="9" id="KW-1185">Reference proteome</keyword>
<dbReference type="InterPro" id="IPR001841">
    <property type="entry name" value="Znf_RING"/>
</dbReference>
<feature type="region of interest" description="Disordered" evidence="6">
    <location>
        <begin position="86"/>
        <end position="106"/>
    </location>
</feature>
<proteinExistence type="predicted"/>
<comment type="caution">
    <text evidence="8">The sequence shown here is derived from an EMBL/GenBank/DDBJ whole genome shotgun (WGS) entry which is preliminary data.</text>
</comment>
<evidence type="ECO:0000259" key="7">
    <source>
        <dbReference type="PROSITE" id="PS50089"/>
    </source>
</evidence>
<gene>
    <name evidence="8" type="ORF">ACJIZ3_005149</name>
</gene>
<organism evidence="8 9">
    <name type="scientific">Penstemon smallii</name>
    <dbReference type="NCBI Taxonomy" id="265156"/>
    <lineage>
        <taxon>Eukaryota</taxon>
        <taxon>Viridiplantae</taxon>
        <taxon>Streptophyta</taxon>
        <taxon>Embryophyta</taxon>
        <taxon>Tracheophyta</taxon>
        <taxon>Spermatophyta</taxon>
        <taxon>Magnoliopsida</taxon>
        <taxon>eudicotyledons</taxon>
        <taxon>Gunneridae</taxon>
        <taxon>Pentapetalae</taxon>
        <taxon>asterids</taxon>
        <taxon>lamiids</taxon>
        <taxon>Lamiales</taxon>
        <taxon>Plantaginaceae</taxon>
        <taxon>Cheloneae</taxon>
        <taxon>Penstemon</taxon>
    </lineage>
</organism>
<evidence type="ECO:0000256" key="4">
    <source>
        <dbReference type="PROSITE-ProRule" id="PRU00175"/>
    </source>
</evidence>
<sequence>MFRGNNNNNAVPPFFNSRFQYPADVSNQPQLCGNLPVEFNADPVNYLGTNHVAPLLQPNKCGIDTEAIPRPNLPFTFKRKFSHEETDQKGGILNHTNPVSTGLKLSYDDDERNSSITYASGSMKTASSVFQSLSNDIKREFDQQEEELNRFVRTEEENMLKGLRELKQRHMASFLTSLEKSFLTKLNEKNLELETITLKNKELVEKMKQVTTEAQNWCYMAKYNESVVNFLKTNIQQLTQGGLNQGKEGLGENDINDAVSSAGGSRRSSSVKNNMVCKSCKTKEVSVLLMPCRHLCLCKECEGLVSVCPVCQMMATATFEVFLS</sequence>
<dbReference type="PANTHER" id="PTHR42647:SF9">
    <property type="entry name" value="S-RIBONUCLEASE BINDING PROTEIN SBP1-RELATED"/>
    <property type="match status" value="1"/>
</dbReference>
<dbReference type="AlphaFoldDB" id="A0ABD3S417"/>
<evidence type="ECO:0000256" key="3">
    <source>
        <dbReference type="ARBA" id="ARBA00022833"/>
    </source>
</evidence>
<dbReference type="GO" id="GO:0008270">
    <property type="term" value="F:zinc ion binding"/>
    <property type="evidence" value="ECO:0007669"/>
    <property type="project" value="UniProtKB-KW"/>
</dbReference>
<dbReference type="PANTHER" id="PTHR42647">
    <property type="entry name" value="SBP (S-RIBONUCLEASE BINDING PROTEIN) FAMILY PROTEIN"/>
    <property type="match status" value="1"/>
</dbReference>
<keyword evidence="5" id="KW-0175">Coiled coil</keyword>
<dbReference type="PROSITE" id="PS50089">
    <property type="entry name" value="ZF_RING_2"/>
    <property type="match status" value="1"/>
</dbReference>